<dbReference type="STRING" id="1441469.A0A225ASA0"/>
<organism evidence="4 5">
    <name type="scientific">Talaromyces atroroseus</name>
    <dbReference type="NCBI Taxonomy" id="1441469"/>
    <lineage>
        <taxon>Eukaryota</taxon>
        <taxon>Fungi</taxon>
        <taxon>Dikarya</taxon>
        <taxon>Ascomycota</taxon>
        <taxon>Pezizomycotina</taxon>
        <taxon>Eurotiomycetes</taxon>
        <taxon>Eurotiomycetidae</taxon>
        <taxon>Eurotiales</taxon>
        <taxon>Trichocomaceae</taxon>
        <taxon>Talaromyces</taxon>
        <taxon>Talaromyces sect. Trachyspermi</taxon>
    </lineage>
</organism>
<evidence type="ECO:0000256" key="1">
    <source>
        <dbReference type="ARBA" id="ARBA00022857"/>
    </source>
</evidence>
<dbReference type="Pfam" id="PF05368">
    <property type="entry name" value="NmrA"/>
    <property type="match status" value="1"/>
</dbReference>
<protein>
    <recommendedName>
        <fullName evidence="3">NmrA-like domain-containing protein</fullName>
    </recommendedName>
</protein>
<dbReference type="Proteomes" id="UP000214365">
    <property type="component" value="Unassembled WGS sequence"/>
</dbReference>
<gene>
    <name evidence="4" type="ORF">UA08_00184</name>
</gene>
<dbReference type="GO" id="GO:0016491">
    <property type="term" value="F:oxidoreductase activity"/>
    <property type="evidence" value="ECO:0007669"/>
    <property type="project" value="UniProtKB-KW"/>
</dbReference>
<comment type="caution">
    <text evidence="4">The sequence shown here is derived from an EMBL/GenBank/DDBJ whole genome shotgun (WGS) entry which is preliminary data.</text>
</comment>
<evidence type="ECO:0000259" key="3">
    <source>
        <dbReference type="Pfam" id="PF05368"/>
    </source>
</evidence>
<reference evidence="4 5" key="1">
    <citation type="submission" date="2015-06" db="EMBL/GenBank/DDBJ databases">
        <title>Talaromyces atroroseus IBT 11181 draft genome.</title>
        <authorList>
            <person name="Rasmussen K.B."/>
            <person name="Rasmussen S."/>
            <person name="Petersen B."/>
            <person name="Sicheritz-Ponten T."/>
            <person name="Mortensen U.H."/>
            <person name="Thrane U."/>
        </authorList>
    </citation>
    <scope>NUCLEOTIDE SEQUENCE [LARGE SCALE GENOMIC DNA]</scope>
    <source>
        <strain evidence="4 5">IBT 11181</strain>
    </source>
</reference>
<dbReference type="PANTHER" id="PTHR47706">
    <property type="entry name" value="NMRA-LIKE FAMILY PROTEIN"/>
    <property type="match status" value="1"/>
</dbReference>
<name>A0A225ASA0_TALAT</name>
<dbReference type="InterPro" id="IPR045312">
    <property type="entry name" value="PCBER-like"/>
</dbReference>
<evidence type="ECO:0000313" key="5">
    <source>
        <dbReference type="Proteomes" id="UP000214365"/>
    </source>
</evidence>
<dbReference type="InterPro" id="IPR051609">
    <property type="entry name" value="NmrA/Isoflavone_reductase-like"/>
</dbReference>
<accession>A0A225ASA0</accession>
<dbReference type="PANTHER" id="PTHR47706:SF7">
    <property type="entry name" value="CIPA-LIKE, PUTATIVE (AFU_ORTHOLOGUE AFUA_1G01630)-RELATED"/>
    <property type="match status" value="1"/>
</dbReference>
<dbReference type="RefSeq" id="XP_020123991.1">
    <property type="nucleotide sequence ID" value="XM_020259962.1"/>
</dbReference>
<dbReference type="AlphaFoldDB" id="A0A225ASA0"/>
<evidence type="ECO:0000313" key="4">
    <source>
        <dbReference type="EMBL" id="OKL63870.1"/>
    </source>
</evidence>
<keyword evidence="5" id="KW-1185">Reference proteome</keyword>
<dbReference type="InterPro" id="IPR036291">
    <property type="entry name" value="NAD(P)-bd_dom_sf"/>
</dbReference>
<dbReference type="InterPro" id="IPR008030">
    <property type="entry name" value="NmrA-like"/>
</dbReference>
<feature type="domain" description="NmrA-like" evidence="3">
    <location>
        <begin position="19"/>
        <end position="151"/>
    </location>
</feature>
<dbReference type="EMBL" id="LFMY01000001">
    <property type="protein sequence ID" value="OKL63870.1"/>
    <property type="molecule type" value="Genomic_DNA"/>
</dbReference>
<proteinExistence type="predicted"/>
<keyword evidence="1" id="KW-0521">NADP</keyword>
<evidence type="ECO:0000256" key="2">
    <source>
        <dbReference type="ARBA" id="ARBA00023002"/>
    </source>
</evidence>
<sequence length="341" mass="37522">MATGFAKDQPAGSKNYVENIAVVGAGGQVGKFVVEALLANGKHKITALTREGSKNVIPDGVSIKKIDYANPSTIVEALKGQDVLVYTLAVTATNEAEILQQAAADAGVKWILPNEFGSNSNNPEVNKDVPLGLAKTKLRQHIEGLGVSSWIGIACGFWYEYSLSAGPWSYGFDIKNRAVTFYDDGTQRLNTSTWLQTARGVANLLALKVLPDDENDKSPHLSQFKNDFVYISSFKLNQQEIFESVLRVTGTTRDDWTITNQPVKERFAVGQQMLQSGNRSGFGLMLYSRMFYPDGPCLHPRDDNVVLGLPQEDLDERTAVAVKMVEEEYFEKHVVPRVSGN</sequence>
<dbReference type="Gene3D" id="3.40.50.720">
    <property type="entry name" value="NAD(P)-binding Rossmann-like Domain"/>
    <property type="match status" value="1"/>
</dbReference>
<dbReference type="SUPFAM" id="SSF51735">
    <property type="entry name" value="NAD(P)-binding Rossmann-fold domains"/>
    <property type="match status" value="1"/>
</dbReference>
<dbReference type="GeneID" id="30999939"/>
<keyword evidence="2" id="KW-0560">Oxidoreductase</keyword>
<dbReference type="CDD" id="cd05259">
    <property type="entry name" value="PCBER_SDR_a"/>
    <property type="match status" value="1"/>
</dbReference>
<dbReference type="OrthoDB" id="419598at2759"/>